<protein>
    <submittedName>
        <fullName evidence="1">Uncharacterized protein</fullName>
    </submittedName>
</protein>
<reference evidence="1" key="1">
    <citation type="submission" date="2022-03" db="EMBL/GenBank/DDBJ databases">
        <title>The complete genome sequence of a Methyloterrigena soli.</title>
        <authorList>
            <person name="Zi Z."/>
        </authorList>
    </citation>
    <scope>NUCLEOTIDE SEQUENCE</scope>
    <source>
        <strain evidence="1">M48</strain>
    </source>
</reference>
<organism evidence="1 2">
    <name type="scientific">Paradevosia shaoguanensis</name>
    <dbReference type="NCBI Taxonomy" id="1335043"/>
    <lineage>
        <taxon>Bacteria</taxon>
        <taxon>Pseudomonadati</taxon>
        <taxon>Pseudomonadota</taxon>
        <taxon>Alphaproteobacteria</taxon>
        <taxon>Hyphomicrobiales</taxon>
        <taxon>Devosiaceae</taxon>
        <taxon>Paradevosia</taxon>
    </lineage>
</organism>
<gene>
    <name evidence="1" type="ORF">ML536_09360</name>
</gene>
<dbReference type="EMBL" id="JALAZD010000001">
    <property type="protein sequence ID" value="MCI0127035.1"/>
    <property type="molecule type" value="Genomic_DNA"/>
</dbReference>
<dbReference type="AlphaFoldDB" id="A0AA41QLG4"/>
<evidence type="ECO:0000313" key="1">
    <source>
        <dbReference type="EMBL" id="MCI0127035.1"/>
    </source>
</evidence>
<evidence type="ECO:0000313" key="2">
    <source>
        <dbReference type="Proteomes" id="UP001156140"/>
    </source>
</evidence>
<keyword evidence="2" id="KW-1185">Reference proteome</keyword>
<name>A0AA41QLG4_9HYPH</name>
<dbReference type="RefSeq" id="WP_281735697.1">
    <property type="nucleotide sequence ID" value="NZ_JAKETQ010000001.1"/>
</dbReference>
<dbReference type="Proteomes" id="UP001156140">
    <property type="component" value="Unassembled WGS sequence"/>
</dbReference>
<accession>A0AA41QLG4</accession>
<proteinExistence type="predicted"/>
<sequence length="45" mass="5056">MRYPLWAFLFVFMLPPFAAHALLGGNATLDGVRVNHSPVIAQFLR</sequence>
<comment type="caution">
    <text evidence="1">The sequence shown here is derived from an EMBL/GenBank/DDBJ whole genome shotgun (WGS) entry which is preliminary data.</text>
</comment>